<organism evidence="2 3">
    <name type="scientific">Puccinia coronata f. sp. avenae</name>
    <dbReference type="NCBI Taxonomy" id="200324"/>
    <lineage>
        <taxon>Eukaryota</taxon>
        <taxon>Fungi</taxon>
        <taxon>Dikarya</taxon>
        <taxon>Basidiomycota</taxon>
        <taxon>Pucciniomycotina</taxon>
        <taxon>Pucciniomycetes</taxon>
        <taxon>Pucciniales</taxon>
        <taxon>Pucciniaceae</taxon>
        <taxon>Puccinia</taxon>
    </lineage>
</organism>
<accession>A0A2N5TPR1</accession>
<proteinExistence type="predicted"/>
<reference evidence="2 3" key="1">
    <citation type="submission" date="2017-11" db="EMBL/GenBank/DDBJ databases">
        <title>De novo assembly and phasing of dikaryotic genomes from two isolates of Puccinia coronata f. sp. avenae, the causal agent of oat crown rust.</title>
        <authorList>
            <person name="Miller M.E."/>
            <person name="Zhang Y."/>
            <person name="Omidvar V."/>
            <person name="Sperschneider J."/>
            <person name="Schwessinger B."/>
            <person name="Raley C."/>
            <person name="Palmer J.M."/>
            <person name="Garnica D."/>
            <person name="Upadhyaya N."/>
            <person name="Rathjen J."/>
            <person name="Taylor J.M."/>
            <person name="Park R.F."/>
            <person name="Dodds P.N."/>
            <person name="Hirsch C.D."/>
            <person name="Kianian S.F."/>
            <person name="Figueroa M."/>
        </authorList>
    </citation>
    <scope>NUCLEOTIDE SEQUENCE [LARGE SCALE GENOMIC DNA]</scope>
    <source>
        <strain evidence="2">12NC29</strain>
    </source>
</reference>
<keyword evidence="1" id="KW-0732">Signal</keyword>
<evidence type="ECO:0000313" key="2">
    <source>
        <dbReference type="EMBL" id="PLW27490.1"/>
    </source>
</evidence>
<keyword evidence="3" id="KW-1185">Reference proteome</keyword>
<feature type="chain" id="PRO_5014872486" evidence="1">
    <location>
        <begin position="26"/>
        <end position="94"/>
    </location>
</feature>
<feature type="signal peptide" evidence="1">
    <location>
        <begin position="1"/>
        <end position="25"/>
    </location>
</feature>
<evidence type="ECO:0000313" key="3">
    <source>
        <dbReference type="Proteomes" id="UP000235388"/>
    </source>
</evidence>
<protein>
    <submittedName>
        <fullName evidence="2">Uncharacterized protein</fullName>
    </submittedName>
</protein>
<evidence type="ECO:0000256" key="1">
    <source>
        <dbReference type="SAM" id="SignalP"/>
    </source>
</evidence>
<sequence>MISTLSSRTILSCFLLLLYLSHGMAQALIPLERRADRNNSNAAFTRKRIEYSRPLPHSETRLNGLISNDISADRFLEPQLIYPLANTASSLACG</sequence>
<dbReference type="AlphaFoldDB" id="A0A2N5TPR1"/>
<gene>
    <name evidence="2" type="ORF">PCANC_27934</name>
</gene>
<dbReference type="EMBL" id="PGCJ01000484">
    <property type="protein sequence ID" value="PLW27490.1"/>
    <property type="molecule type" value="Genomic_DNA"/>
</dbReference>
<comment type="caution">
    <text evidence="2">The sequence shown here is derived from an EMBL/GenBank/DDBJ whole genome shotgun (WGS) entry which is preliminary data.</text>
</comment>
<dbReference type="Proteomes" id="UP000235388">
    <property type="component" value="Unassembled WGS sequence"/>
</dbReference>
<name>A0A2N5TPR1_9BASI</name>